<protein>
    <submittedName>
        <fullName evidence="2">Uncharacterized protein</fullName>
    </submittedName>
</protein>
<feature type="signal peptide" evidence="1">
    <location>
        <begin position="1"/>
        <end position="15"/>
    </location>
</feature>
<keyword evidence="3" id="KW-1185">Reference proteome</keyword>
<evidence type="ECO:0000256" key="1">
    <source>
        <dbReference type="SAM" id="SignalP"/>
    </source>
</evidence>
<dbReference type="InParanoid" id="A0A1B7MV65"/>
<keyword evidence="1" id="KW-0732">Signal</keyword>
<dbReference type="OrthoDB" id="10648931at2759"/>
<organism evidence="2 3">
    <name type="scientific">Rhizopogon vinicolor AM-OR11-026</name>
    <dbReference type="NCBI Taxonomy" id="1314800"/>
    <lineage>
        <taxon>Eukaryota</taxon>
        <taxon>Fungi</taxon>
        <taxon>Dikarya</taxon>
        <taxon>Basidiomycota</taxon>
        <taxon>Agaricomycotina</taxon>
        <taxon>Agaricomycetes</taxon>
        <taxon>Agaricomycetidae</taxon>
        <taxon>Boletales</taxon>
        <taxon>Suillineae</taxon>
        <taxon>Rhizopogonaceae</taxon>
        <taxon>Rhizopogon</taxon>
    </lineage>
</organism>
<feature type="chain" id="PRO_5013017737" evidence="1">
    <location>
        <begin position="16"/>
        <end position="137"/>
    </location>
</feature>
<reference evidence="2 3" key="1">
    <citation type="submission" date="2016-06" db="EMBL/GenBank/DDBJ databases">
        <title>Comparative genomics of the ectomycorrhizal sister species Rhizopogon vinicolor and Rhizopogon vesiculosus (Basidiomycota: Boletales) reveals a divergence of the mating type B locus.</title>
        <authorList>
            <consortium name="DOE Joint Genome Institute"/>
            <person name="Mujic A.B."/>
            <person name="Kuo A."/>
            <person name="Tritt A."/>
            <person name="Lipzen A."/>
            <person name="Chen C."/>
            <person name="Johnson J."/>
            <person name="Sharma A."/>
            <person name="Barry K."/>
            <person name="Grigoriev I.V."/>
            <person name="Spatafora J.W."/>
        </authorList>
    </citation>
    <scope>NUCLEOTIDE SEQUENCE [LARGE SCALE GENOMIC DNA]</scope>
    <source>
        <strain evidence="2 3">AM-OR11-026</strain>
    </source>
</reference>
<evidence type="ECO:0000313" key="2">
    <source>
        <dbReference type="EMBL" id="OAX36475.1"/>
    </source>
</evidence>
<dbReference type="AlphaFoldDB" id="A0A1B7MV65"/>
<evidence type="ECO:0000313" key="3">
    <source>
        <dbReference type="Proteomes" id="UP000092154"/>
    </source>
</evidence>
<proteinExistence type="predicted"/>
<name>A0A1B7MV65_9AGAM</name>
<dbReference type="Proteomes" id="UP000092154">
    <property type="component" value="Unassembled WGS sequence"/>
</dbReference>
<sequence length="137" mass="14933">MYMICILVLLSLVLASIWRSGTCPYTGDRMQIDEDAEVLFFQDNTKASFHHIHTLLDTLRDANLPPLEIENMLLVHPDKFITDVTVSGVISRQTTDECHLACVDCVVSYRGSATGKCVEASVGGGVRKGGIGATYIA</sequence>
<gene>
    <name evidence="2" type="ORF">K503DRAFT_784324</name>
</gene>
<accession>A0A1B7MV65</accession>
<dbReference type="EMBL" id="KV448413">
    <property type="protein sequence ID" value="OAX36475.1"/>
    <property type="molecule type" value="Genomic_DNA"/>
</dbReference>